<organism evidence="7 8">
    <name type="scientific">Bacteroides caccae</name>
    <dbReference type="NCBI Taxonomy" id="47678"/>
    <lineage>
        <taxon>Bacteria</taxon>
        <taxon>Pseudomonadati</taxon>
        <taxon>Bacteroidota</taxon>
        <taxon>Bacteroidia</taxon>
        <taxon>Bacteroidales</taxon>
        <taxon>Bacteroidaceae</taxon>
        <taxon>Bacteroides</taxon>
    </lineage>
</organism>
<evidence type="ECO:0000259" key="6">
    <source>
        <dbReference type="Pfam" id="PF08281"/>
    </source>
</evidence>
<dbReference type="GO" id="GO:0016987">
    <property type="term" value="F:sigma factor activity"/>
    <property type="evidence" value="ECO:0007669"/>
    <property type="project" value="UniProtKB-KW"/>
</dbReference>
<evidence type="ECO:0000313" key="7">
    <source>
        <dbReference type="EMBL" id="CUP88489.1"/>
    </source>
</evidence>
<evidence type="ECO:0000256" key="1">
    <source>
        <dbReference type="ARBA" id="ARBA00010641"/>
    </source>
</evidence>
<name>A0A174S236_9BACE</name>
<dbReference type="Pfam" id="PF08281">
    <property type="entry name" value="Sigma70_r4_2"/>
    <property type="match status" value="1"/>
</dbReference>
<dbReference type="NCBIfam" id="TIGR02937">
    <property type="entry name" value="sigma70-ECF"/>
    <property type="match status" value="1"/>
</dbReference>
<dbReference type="SUPFAM" id="SSF88946">
    <property type="entry name" value="Sigma2 domain of RNA polymerase sigma factors"/>
    <property type="match status" value="1"/>
</dbReference>
<evidence type="ECO:0000256" key="4">
    <source>
        <dbReference type="ARBA" id="ARBA00023163"/>
    </source>
</evidence>
<dbReference type="RefSeq" id="WP_005678708.1">
    <property type="nucleotide sequence ID" value="NZ_CAXSSI010000012.1"/>
</dbReference>
<sequence>MTESEVRKLLRQMKEQDSQTAFRDFYNMTYDRLFRIAYYYVKQEEWSQEIVLDVFLRLWKQRDTLLDVRNIEDYCFILVKNASLNYLEKESKYTTVHSSCLPEPQEQSCSPEETLITEELFALYVKALDRLPERCREVFIRIREEHQSYAQVAEELGISTKTVDAQLQKAVSRLKEMIASSQIESY</sequence>
<evidence type="ECO:0000256" key="2">
    <source>
        <dbReference type="ARBA" id="ARBA00023015"/>
    </source>
</evidence>
<dbReference type="GO" id="GO:0003677">
    <property type="term" value="F:DNA binding"/>
    <property type="evidence" value="ECO:0007669"/>
    <property type="project" value="InterPro"/>
</dbReference>
<dbReference type="InterPro" id="IPR014284">
    <property type="entry name" value="RNA_pol_sigma-70_dom"/>
</dbReference>
<dbReference type="Proteomes" id="UP000095657">
    <property type="component" value="Unassembled WGS sequence"/>
</dbReference>
<dbReference type="GO" id="GO:0006352">
    <property type="term" value="P:DNA-templated transcription initiation"/>
    <property type="evidence" value="ECO:0007669"/>
    <property type="project" value="InterPro"/>
</dbReference>
<dbReference type="STRING" id="47678.ERS852494_03327"/>
<dbReference type="Pfam" id="PF04542">
    <property type="entry name" value="Sigma70_r2"/>
    <property type="match status" value="1"/>
</dbReference>
<evidence type="ECO:0000256" key="3">
    <source>
        <dbReference type="ARBA" id="ARBA00023082"/>
    </source>
</evidence>
<dbReference type="SUPFAM" id="SSF88659">
    <property type="entry name" value="Sigma3 and sigma4 domains of RNA polymerase sigma factors"/>
    <property type="match status" value="1"/>
</dbReference>
<dbReference type="KEGG" id="bcac:CGC64_00130"/>
<dbReference type="InterPro" id="IPR013324">
    <property type="entry name" value="RNA_pol_sigma_r3/r4-like"/>
</dbReference>
<gene>
    <name evidence="7" type="ORF">ERS852494_03327</name>
</gene>
<dbReference type="AlphaFoldDB" id="A0A174S236"/>
<dbReference type="Gene3D" id="1.10.10.10">
    <property type="entry name" value="Winged helix-like DNA-binding domain superfamily/Winged helix DNA-binding domain"/>
    <property type="match status" value="1"/>
</dbReference>
<dbReference type="InterPro" id="IPR014327">
    <property type="entry name" value="RNA_pol_sigma70_bacteroid"/>
</dbReference>
<keyword evidence="4" id="KW-0804">Transcription</keyword>
<evidence type="ECO:0000259" key="5">
    <source>
        <dbReference type="Pfam" id="PF04542"/>
    </source>
</evidence>
<keyword evidence="3" id="KW-0731">Sigma factor</keyword>
<protein>
    <submittedName>
        <fullName evidence="7">RNA polymerase ECF-type sigma factor</fullName>
    </submittedName>
</protein>
<feature type="domain" description="RNA polymerase sigma-70 region 2" evidence="5">
    <location>
        <begin position="26"/>
        <end position="92"/>
    </location>
</feature>
<dbReference type="Gene3D" id="1.10.1740.10">
    <property type="match status" value="1"/>
</dbReference>
<feature type="domain" description="RNA polymerase sigma factor 70 region 4 type 2" evidence="6">
    <location>
        <begin position="125"/>
        <end position="174"/>
    </location>
</feature>
<accession>A0A174S236</accession>
<dbReference type="PANTHER" id="PTHR43133">
    <property type="entry name" value="RNA POLYMERASE ECF-TYPE SIGMA FACTO"/>
    <property type="match status" value="1"/>
</dbReference>
<comment type="similarity">
    <text evidence="1">Belongs to the sigma-70 factor family. ECF subfamily.</text>
</comment>
<dbReference type="EMBL" id="CZAI01000008">
    <property type="protein sequence ID" value="CUP88489.1"/>
    <property type="molecule type" value="Genomic_DNA"/>
</dbReference>
<proteinExistence type="inferred from homology"/>
<dbReference type="InterPro" id="IPR007627">
    <property type="entry name" value="RNA_pol_sigma70_r2"/>
</dbReference>
<keyword evidence="2" id="KW-0805">Transcription regulation</keyword>
<dbReference type="InterPro" id="IPR039425">
    <property type="entry name" value="RNA_pol_sigma-70-like"/>
</dbReference>
<dbReference type="InterPro" id="IPR013249">
    <property type="entry name" value="RNA_pol_sigma70_r4_t2"/>
</dbReference>
<reference evidence="7 8" key="1">
    <citation type="submission" date="2015-09" db="EMBL/GenBank/DDBJ databases">
        <authorList>
            <consortium name="Pathogen Informatics"/>
        </authorList>
    </citation>
    <scope>NUCLEOTIDE SEQUENCE [LARGE SCALE GENOMIC DNA]</scope>
    <source>
        <strain evidence="7 8">2789STDY5834880</strain>
    </source>
</reference>
<dbReference type="NCBIfam" id="TIGR02985">
    <property type="entry name" value="Sig70_bacteroi1"/>
    <property type="match status" value="1"/>
</dbReference>
<dbReference type="PANTHER" id="PTHR43133:SF46">
    <property type="entry name" value="RNA POLYMERASE SIGMA-70 FACTOR ECF SUBFAMILY"/>
    <property type="match status" value="1"/>
</dbReference>
<dbReference type="InterPro" id="IPR013325">
    <property type="entry name" value="RNA_pol_sigma_r2"/>
</dbReference>
<evidence type="ECO:0000313" key="8">
    <source>
        <dbReference type="Proteomes" id="UP000095657"/>
    </source>
</evidence>
<dbReference type="InterPro" id="IPR036388">
    <property type="entry name" value="WH-like_DNA-bd_sf"/>
</dbReference>